<accession>A0A6G6J941</accession>
<evidence type="ECO:0000313" key="1">
    <source>
        <dbReference type="EMBL" id="QIE91590.1"/>
    </source>
</evidence>
<name>A0A6G6J941_PSENT</name>
<dbReference type="Proteomes" id="UP000501063">
    <property type="component" value="Plasmid pPniHBP1_1"/>
</dbReference>
<dbReference type="EMBL" id="CP049142">
    <property type="protein sequence ID" value="QIE91590.1"/>
    <property type="molecule type" value="Genomic_DNA"/>
</dbReference>
<dbReference type="AlphaFoldDB" id="A0A6G6J941"/>
<proteinExistence type="predicted"/>
<geneLocation type="plasmid" evidence="2">
    <name>ppnihbp1_1</name>
</geneLocation>
<dbReference type="KEGG" id="pnt:G5B91_35250"/>
<gene>
    <name evidence="1" type="ORF">G5B91_35250</name>
</gene>
<sequence>MTFTTDPLVKAKVGVLETLDLYLQVIHDFADEDAFERWWFKNGDEDLGLTSEQVVQIFRELKVQVYTFKSCLAEYRRILTGNPDKALRLDDYHYAYLTDNGDLIGLGLSRDGTIAEAEPFDFDGDAFNSCIGGWMGENYLDTLSHISAAVLVDVPCKF</sequence>
<organism evidence="1 2">
    <name type="scientific">Pseudomonas nitroreducens</name>
    <dbReference type="NCBI Taxonomy" id="46680"/>
    <lineage>
        <taxon>Bacteria</taxon>
        <taxon>Pseudomonadati</taxon>
        <taxon>Pseudomonadota</taxon>
        <taxon>Gammaproteobacteria</taxon>
        <taxon>Pseudomonadales</taxon>
        <taxon>Pseudomonadaceae</taxon>
        <taxon>Pseudomonas</taxon>
    </lineage>
</organism>
<dbReference type="RefSeq" id="WP_024764849.1">
    <property type="nucleotide sequence ID" value="NZ_CP049142.1"/>
</dbReference>
<keyword evidence="1" id="KW-0614">Plasmid</keyword>
<evidence type="ECO:0000313" key="2">
    <source>
        <dbReference type="Proteomes" id="UP000501063"/>
    </source>
</evidence>
<protein>
    <submittedName>
        <fullName evidence="1">Uncharacterized protein</fullName>
    </submittedName>
</protein>
<reference evidence="1 2" key="1">
    <citation type="submission" date="2020-02" db="EMBL/GenBank/DDBJ databases">
        <title>Integrative conjugative elements (ICEs) and plasmids drive adaptation of Pseudomonas nitroreducens strain HBP1 to wastewater environment.</title>
        <authorList>
            <person name="Sentchilo V."/>
            <person name="Carraro N."/>
            <person name="Bertelli C."/>
            <person name="van der Meer J.R."/>
        </authorList>
    </citation>
    <scope>NUCLEOTIDE SEQUENCE [LARGE SCALE GENOMIC DNA]</scope>
    <source>
        <strain evidence="1 2">HBP1</strain>
        <plasmid evidence="2">ppnihbp1_1</plasmid>
    </source>
</reference>